<accession>A0A833VJR2</accession>
<keyword evidence="1" id="KW-0812">Transmembrane</keyword>
<keyword evidence="1" id="KW-1133">Transmembrane helix</keyword>
<protein>
    <submittedName>
        <fullName evidence="2">Uncharacterized protein</fullName>
    </submittedName>
</protein>
<dbReference type="Proteomes" id="UP000623129">
    <property type="component" value="Unassembled WGS sequence"/>
</dbReference>
<proteinExistence type="predicted"/>
<dbReference type="PANTHER" id="PTHR31170:SF25">
    <property type="entry name" value="BNAA09G04570D PROTEIN"/>
    <property type="match status" value="1"/>
</dbReference>
<evidence type="ECO:0000256" key="1">
    <source>
        <dbReference type="SAM" id="Phobius"/>
    </source>
</evidence>
<dbReference type="PANTHER" id="PTHR31170">
    <property type="entry name" value="BNAC04G53230D PROTEIN"/>
    <property type="match status" value="1"/>
</dbReference>
<evidence type="ECO:0000313" key="2">
    <source>
        <dbReference type="EMBL" id="KAF3326174.1"/>
    </source>
</evidence>
<name>A0A833VJR2_9POAL</name>
<feature type="transmembrane region" description="Helical" evidence="1">
    <location>
        <begin position="407"/>
        <end position="434"/>
    </location>
</feature>
<dbReference type="InterPro" id="IPR004158">
    <property type="entry name" value="DUF247_pln"/>
</dbReference>
<dbReference type="AlphaFoldDB" id="A0A833VJR2"/>
<comment type="caution">
    <text evidence="2">The sequence shown here is derived from an EMBL/GenBank/DDBJ whole genome shotgun (WGS) entry which is preliminary data.</text>
</comment>
<dbReference type="Pfam" id="PF03140">
    <property type="entry name" value="DUF247"/>
    <property type="match status" value="1"/>
</dbReference>
<reference evidence="2" key="1">
    <citation type="submission" date="2020-01" db="EMBL/GenBank/DDBJ databases">
        <title>Genome sequence of Kobresia littledalei, the first chromosome-level genome in the family Cyperaceae.</title>
        <authorList>
            <person name="Qu G."/>
        </authorList>
    </citation>
    <scope>NUCLEOTIDE SEQUENCE</scope>
    <source>
        <strain evidence="2">C.B.Clarke</strain>
        <tissue evidence="2">Leaf</tissue>
    </source>
</reference>
<gene>
    <name evidence="2" type="ORF">FCM35_KLT09254</name>
</gene>
<sequence length="438" mass="50031">MDEAEIVVDVEATQLSKSIQRKLDTLWGEPNETENFTIFRAPRHIHQCKNNFFNPSVISIGPFHHGQASLRAMEEKKWLFLRDFLSCGDHISLDICIAEMKLLEERTRRCYSEMVYHKSNRFVEMMLLDGCFVLQYFLNNESRLQSIFGWKSQFILNDLLLLENQIPFFVVEKLFKIGIKQNNITDFVHTIIGTIDSGPTGHPLIRKPPVQIHHLAHLYHHCSFAIPDGSFPCLASQSFSMAFPNSTGGLSEFVIPCATELQDAGIKFIPKSNPRHMLDISFDQGVMEIPRQLISGDTKPRLVNLVALEQCELPETEMLTSLTSFAIFMDSLINTQKDAMILQQCGIIQNYLSSEEELTNFFNQVGDGTVLRTHFLAELFTKVNKYCESCWNRQRAKMVRDYFSSPWAAISLVAALVLLVLTCVQSFFAVYAYYVPPS</sequence>
<organism evidence="2 3">
    <name type="scientific">Carex littledalei</name>
    <dbReference type="NCBI Taxonomy" id="544730"/>
    <lineage>
        <taxon>Eukaryota</taxon>
        <taxon>Viridiplantae</taxon>
        <taxon>Streptophyta</taxon>
        <taxon>Embryophyta</taxon>
        <taxon>Tracheophyta</taxon>
        <taxon>Spermatophyta</taxon>
        <taxon>Magnoliopsida</taxon>
        <taxon>Liliopsida</taxon>
        <taxon>Poales</taxon>
        <taxon>Cyperaceae</taxon>
        <taxon>Cyperoideae</taxon>
        <taxon>Cariceae</taxon>
        <taxon>Carex</taxon>
        <taxon>Carex subgen. Euthyceras</taxon>
    </lineage>
</organism>
<keyword evidence="1" id="KW-0472">Membrane</keyword>
<evidence type="ECO:0000313" key="3">
    <source>
        <dbReference type="Proteomes" id="UP000623129"/>
    </source>
</evidence>
<dbReference type="EMBL" id="SWLB01000019">
    <property type="protein sequence ID" value="KAF3326174.1"/>
    <property type="molecule type" value="Genomic_DNA"/>
</dbReference>
<keyword evidence="3" id="KW-1185">Reference proteome</keyword>
<dbReference type="OrthoDB" id="1589813at2759"/>